<reference evidence="2" key="1">
    <citation type="submission" date="2013-04" db="EMBL/GenBank/DDBJ databases">
        <title>The Genome Sequence of Fonticula alba ATCC 38817.</title>
        <authorList>
            <consortium name="The Broad Institute Genomics Platform"/>
            <person name="Russ C."/>
            <person name="Cuomo C."/>
            <person name="Burger G."/>
            <person name="Gray M.W."/>
            <person name="Holland P.W.H."/>
            <person name="King N."/>
            <person name="Lang F.B.F."/>
            <person name="Roger A.J."/>
            <person name="Ruiz-Trillo I."/>
            <person name="Brown M."/>
            <person name="Walker B."/>
            <person name="Young S."/>
            <person name="Zeng Q."/>
            <person name="Gargeya S."/>
            <person name="Fitzgerald M."/>
            <person name="Haas B."/>
            <person name="Abouelleil A."/>
            <person name="Allen A.W."/>
            <person name="Alvarado L."/>
            <person name="Arachchi H.M."/>
            <person name="Berlin A.M."/>
            <person name="Chapman S.B."/>
            <person name="Gainer-Dewar J."/>
            <person name="Goldberg J."/>
            <person name="Griggs A."/>
            <person name="Gujja S."/>
            <person name="Hansen M."/>
            <person name="Howarth C."/>
            <person name="Imamovic A."/>
            <person name="Ireland A."/>
            <person name="Larimer J."/>
            <person name="McCowan C."/>
            <person name="Murphy C."/>
            <person name="Pearson M."/>
            <person name="Poon T.W."/>
            <person name="Priest M."/>
            <person name="Roberts A."/>
            <person name="Saif S."/>
            <person name="Shea T."/>
            <person name="Sisk P."/>
            <person name="Sykes S."/>
            <person name="Wortman J."/>
            <person name="Nusbaum C."/>
            <person name="Birren B."/>
        </authorList>
    </citation>
    <scope>NUCLEOTIDE SEQUENCE [LARGE SCALE GENOMIC DNA]</scope>
    <source>
        <strain evidence="2">ATCC 38817</strain>
    </source>
</reference>
<dbReference type="eggNOG" id="KOG1276">
    <property type="taxonomic scope" value="Eukaryota"/>
</dbReference>
<dbReference type="AlphaFoldDB" id="A0A058ZF72"/>
<dbReference type="InterPro" id="IPR002937">
    <property type="entry name" value="Amino_oxidase"/>
</dbReference>
<evidence type="ECO:0000313" key="3">
    <source>
        <dbReference type="Proteomes" id="UP000030693"/>
    </source>
</evidence>
<evidence type="ECO:0000313" key="2">
    <source>
        <dbReference type="EMBL" id="KCV72994.1"/>
    </source>
</evidence>
<dbReference type="InterPro" id="IPR050464">
    <property type="entry name" value="Zeta_carotene_desat/Oxidored"/>
</dbReference>
<name>A0A058ZF72_FONAL</name>
<dbReference type="Proteomes" id="UP000030693">
    <property type="component" value="Unassembled WGS sequence"/>
</dbReference>
<dbReference type="SUPFAM" id="SSF51905">
    <property type="entry name" value="FAD/NAD(P)-binding domain"/>
    <property type="match status" value="1"/>
</dbReference>
<accession>A0A058ZF72</accession>
<dbReference type="PANTHER" id="PTHR42923:SF3">
    <property type="entry name" value="PROTOPORPHYRINOGEN OXIDASE"/>
    <property type="match status" value="1"/>
</dbReference>
<gene>
    <name evidence="2" type="ORF">H696_00546</name>
</gene>
<dbReference type="SUPFAM" id="SSF54373">
    <property type="entry name" value="FAD-linked reductases, C-terminal domain"/>
    <property type="match status" value="1"/>
</dbReference>
<dbReference type="Pfam" id="PF01593">
    <property type="entry name" value="Amino_oxidase"/>
    <property type="match status" value="1"/>
</dbReference>
<dbReference type="RefSeq" id="XP_009492696.1">
    <property type="nucleotide sequence ID" value="XM_009494421.1"/>
</dbReference>
<protein>
    <recommendedName>
        <fullName evidence="1">Amine oxidase domain-containing protein</fullName>
    </recommendedName>
</protein>
<keyword evidence="3" id="KW-1185">Reference proteome</keyword>
<feature type="domain" description="Amine oxidase" evidence="1">
    <location>
        <begin position="56"/>
        <end position="634"/>
    </location>
</feature>
<evidence type="ECO:0000259" key="1">
    <source>
        <dbReference type="Pfam" id="PF01593"/>
    </source>
</evidence>
<dbReference type="GeneID" id="20525271"/>
<dbReference type="STRING" id="691883.A0A058ZF72"/>
<proteinExistence type="predicted"/>
<dbReference type="GO" id="GO:0005743">
    <property type="term" value="C:mitochondrial inner membrane"/>
    <property type="evidence" value="ECO:0007669"/>
    <property type="project" value="TreeGrafter"/>
</dbReference>
<dbReference type="GO" id="GO:0004729">
    <property type="term" value="F:oxygen-dependent protoporphyrinogen oxidase activity"/>
    <property type="evidence" value="ECO:0007669"/>
    <property type="project" value="TreeGrafter"/>
</dbReference>
<organism evidence="2">
    <name type="scientific">Fonticula alba</name>
    <name type="common">Slime mold</name>
    <dbReference type="NCBI Taxonomy" id="691883"/>
    <lineage>
        <taxon>Eukaryota</taxon>
        <taxon>Rotosphaerida</taxon>
        <taxon>Fonticulaceae</taxon>
        <taxon>Fonticula</taxon>
    </lineage>
</organism>
<dbReference type="PANTHER" id="PTHR42923">
    <property type="entry name" value="PROTOPORPHYRINOGEN OXIDASE"/>
    <property type="match status" value="1"/>
</dbReference>
<dbReference type="InterPro" id="IPR036188">
    <property type="entry name" value="FAD/NAD-bd_sf"/>
</dbReference>
<dbReference type="Gene3D" id="3.50.50.60">
    <property type="entry name" value="FAD/NAD(P)-binding domain"/>
    <property type="match status" value="2"/>
</dbReference>
<dbReference type="OrthoDB" id="438553at2759"/>
<dbReference type="EMBL" id="KB932201">
    <property type="protein sequence ID" value="KCV72994.1"/>
    <property type="molecule type" value="Genomic_DNA"/>
</dbReference>
<sequence>MIGLARSLPAAGVFRQPFGLRLPALVTLPSRARSDQAGPPGSPAPQHVAILGGGAAGVSTAYFLRTRYPEAVDSGRLHIHLLEPSPSLGGNIRSLATDIPCSGRTFGPQTLRLASPQSLLVLGLVDELGLAGHAMTTRQASLSSGMVLGGEPLLMSARGLNRRFADDLLGLNLGSLGTGLAAIARAALEPVIPGRGAAAAGQAPEDDETIDEFARRRLGRLMAAGPMSAMAHGVYAGDSRQLSMRSCFGQLVRIEQHHGRLLGAGLVPFSVSDRHTVHERLPGLVASLLDGGPGVGLREDFRSPVQAYLSRTPAALVDPVDLAAISLLGQFPLFTGAPLKGVPWTRKRSPFTGEDPTELALSVLRVGPKRVLSLRPDRANDRAPGPSDEAAIPPAVHGNQALVDRMAHILKGSPNVHIHLGTGPLSVDRPGPGGPKYRVSAGSAVSVPADHLVCAAPAGSLADTLAPALPGLAGALAAVGATNAKVTVVSLLARGREPFSRTDTLGYLWPAGEQEDSILGVVLNSDIFSEHTPSNVFQATVMLGGHMPPPEDPVASSLHRVRQLTGLDLADPRLELDLAQWTGAIPQYTRGHHHRLVDLAGRAAGERVHFVGSAFTGVAVPQVLTSAFMAARGIAAELGLHEGLLAGVDGQAGLGYHLRPWDTFAELAAVTP</sequence>